<name>A0AAN6ZFR0_9PEZI</name>
<sequence>MQAANQLLHGRSSAGLLVHWPLPARPRRRGGSRKVGHHSMQAVHLHGIRRPNITTARLGGSQPTRRRSKPRHYCGVCANGGGGWDGGPSTPRQCLIRLHKHPGRENGLLRSIARVVHGIEIDRCAGAGNAAATVVPLRQAGASFRRPWTVVGRWAGPAGQVGRPRKSPFICLTPLSAPVVVTAGLEGARHLQ</sequence>
<keyword evidence="2" id="KW-1185">Reference proteome</keyword>
<reference evidence="1" key="2">
    <citation type="submission" date="2023-05" db="EMBL/GenBank/DDBJ databases">
        <authorList>
            <consortium name="Lawrence Berkeley National Laboratory"/>
            <person name="Steindorff A."/>
            <person name="Hensen N."/>
            <person name="Bonometti L."/>
            <person name="Westerberg I."/>
            <person name="Brannstrom I.O."/>
            <person name="Guillou S."/>
            <person name="Cros-Aarteil S."/>
            <person name="Calhoun S."/>
            <person name="Haridas S."/>
            <person name="Kuo A."/>
            <person name="Mondo S."/>
            <person name="Pangilinan J."/>
            <person name="Riley R."/>
            <person name="Labutti K."/>
            <person name="Andreopoulos B."/>
            <person name="Lipzen A."/>
            <person name="Chen C."/>
            <person name="Yanf M."/>
            <person name="Daum C."/>
            <person name="Ng V."/>
            <person name="Clum A."/>
            <person name="Ohm R."/>
            <person name="Martin F."/>
            <person name="Silar P."/>
            <person name="Natvig D."/>
            <person name="Lalanne C."/>
            <person name="Gautier V."/>
            <person name="Ament-Velasquez S.L."/>
            <person name="Kruys A."/>
            <person name="Hutchinson M.I."/>
            <person name="Powell A.J."/>
            <person name="Barry K."/>
            <person name="Miller A.N."/>
            <person name="Grigoriev I.V."/>
            <person name="Debuchy R."/>
            <person name="Gladieux P."/>
            <person name="Thoren M.H."/>
            <person name="Johannesson H."/>
        </authorList>
    </citation>
    <scope>NUCLEOTIDE SEQUENCE</scope>
    <source>
        <strain evidence="1">CBS 123565</strain>
    </source>
</reference>
<comment type="caution">
    <text evidence="1">The sequence shown here is derived from an EMBL/GenBank/DDBJ whole genome shotgun (WGS) entry which is preliminary data.</text>
</comment>
<organism evidence="1 2">
    <name type="scientific">Trichocladium antarcticum</name>
    <dbReference type="NCBI Taxonomy" id="1450529"/>
    <lineage>
        <taxon>Eukaryota</taxon>
        <taxon>Fungi</taxon>
        <taxon>Dikarya</taxon>
        <taxon>Ascomycota</taxon>
        <taxon>Pezizomycotina</taxon>
        <taxon>Sordariomycetes</taxon>
        <taxon>Sordariomycetidae</taxon>
        <taxon>Sordariales</taxon>
        <taxon>Chaetomiaceae</taxon>
        <taxon>Trichocladium</taxon>
    </lineage>
</organism>
<evidence type="ECO:0000313" key="1">
    <source>
        <dbReference type="EMBL" id="KAK4136702.1"/>
    </source>
</evidence>
<gene>
    <name evidence="1" type="ORF">BT67DRAFT_188297</name>
</gene>
<reference evidence="1" key="1">
    <citation type="journal article" date="2023" name="Mol. Phylogenet. Evol.">
        <title>Genome-scale phylogeny and comparative genomics of the fungal order Sordariales.</title>
        <authorList>
            <person name="Hensen N."/>
            <person name="Bonometti L."/>
            <person name="Westerberg I."/>
            <person name="Brannstrom I.O."/>
            <person name="Guillou S."/>
            <person name="Cros-Aarteil S."/>
            <person name="Calhoun S."/>
            <person name="Haridas S."/>
            <person name="Kuo A."/>
            <person name="Mondo S."/>
            <person name="Pangilinan J."/>
            <person name="Riley R."/>
            <person name="LaButti K."/>
            <person name="Andreopoulos B."/>
            <person name="Lipzen A."/>
            <person name="Chen C."/>
            <person name="Yan M."/>
            <person name="Daum C."/>
            <person name="Ng V."/>
            <person name="Clum A."/>
            <person name="Steindorff A."/>
            <person name="Ohm R.A."/>
            <person name="Martin F."/>
            <person name="Silar P."/>
            <person name="Natvig D.O."/>
            <person name="Lalanne C."/>
            <person name="Gautier V."/>
            <person name="Ament-Velasquez S.L."/>
            <person name="Kruys A."/>
            <person name="Hutchinson M.I."/>
            <person name="Powell A.J."/>
            <person name="Barry K."/>
            <person name="Miller A.N."/>
            <person name="Grigoriev I.V."/>
            <person name="Debuchy R."/>
            <person name="Gladieux P."/>
            <person name="Hiltunen Thoren M."/>
            <person name="Johannesson H."/>
        </authorList>
    </citation>
    <scope>NUCLEOTIDE SEQUENCE</scope>
    <source>
        <strain evidence="1">CBS 123565</strain>
    </source>
</reference>
<proteinExistence type="predicted"/>
<dbReference type="Proteomes" id="UP001304895">
    <property type="component" value="Unassembled WGS sequence"/>
</dbReference>
<protein>
    <submittedName>
        <fullName evidence="1">Uncharacterized protein</fullName>
    </submittedName>
</protein>
<dbReference type="EMBL" id="MU853403">
    <property type="protein sequence ID" value="KAK4136702.1"/>
    <property type="molecule type" value="Genomic_DNA"/>
</dbReference>
<accession>A0AAN6ZFR0</accession>
<evidence type="ECO:0000313" key="2">
    <source>
        <dbReference type="Proteomes" id="UP001304895"/>
    </source>
</evidence>
<dbReference type="AlphaFoldDB" id="A0AAN6ZFR0"/>